<protein>
    <submittedName>
        <fullName evidence="4">AAA ATPase-like protein</fullName>
    </submittedName>
</protein>
<evidence type="ECO:0000313" key="6">
    <source>
        <dbReference type="Proteomes" id="UP000321392"/>
    </source>
</evidence>
<evidence type="ECO:0000259" key="1">
    <source>
        <dbReference type="Pfam" id="PF13175"/>
    </source>
</evidence>
<evidence type="ECO:0000313" key="4">
    <source>
        <dbReference type="EMBL" id="TWI47169.1"/>
    </source>
</evidence>
<reference evidence="4" key="3">
    <citation type="submission" date="2019-07" db="EMBL/GenBank/DDBJ databases">
        <authorList>
            <person name="Whitman W."/>
            <person name="Huntemann M."/>
            <person name="Clum A."/>
            <person name="Pillay M."/>
            <person name="Palaniappan K."/>
            <person name="Varghese N."/>
            <person name="Mikhailova N."/>
            <person name="Stamatis D."/>
            <person name="Reddy T."/>
            <person name="Daum C."/>
            <person name="Shapiro N."/>
            <person name="Ivanova N."/>
            <person name="Kyrpides N."/>
            <person name="Woyke T."/>
        </authorList>
    </citation>
    <scope>NUCLEOTIDE SEQUENCE</scope>
    <source>
        <strain evidence="4">CGMCC 1.5380</strain>
    </source>
</reference>
<reference evidence="4 6" key="1">
    <citation type="journal article" date="2015" name="Stand. Genomic Sci.">
        <title>Genomic Encyclopedia of Bacterial and Archaeal Type Strains, Phase III: the genomes of soil and plant-associated and newly described type strains.</title>
        <authorList>
            <person name="Whitman W.B."/>
            <person name="Woyke T."/>
            <person name="Klenk H.P."/>
            <person name="Zhou Y."/>
            <person name="Lilburn T.G."/>
            <person name="Beck B.J."/>
            <person name="De Vos P."/>
            <person name="Vandamme P."/>
            <person name="Eisen J.A."/>
            <person name="Garrity G."/>
            <person name="Hugenholtz P."/>
            <person name="Kyrpides N.C."/>
        </authorList>
    </citation>
    <scope>NUCLEOTIDE SEQUENCE [LARGE SCALE GENOMIC DNA]</scope>
    <source>
        <strain evidence="4 6">CGMCC 1.5380</strain>
    </source>
</reference>
<dbReference type="InterPro" id="IPR041685">
    <property type="entry name" value="AAA_GajA/Old/RecF-like"/>
</dbReference>
<feature type="domain" description="OLD protein-like TOPRIM" evidence="2">
    <location>
        <begin position="456"/>
        <end position="524"/>
    </location>
</feature>
<dbReference type="PANTHER" id="PTHR43581:SF4">
    <property type="entry name" value="ATP_GTP PHOSPHATASE"/>
    <property type="match status" value="1"/>
</dbReference>
<dbReference type="PANTHER" id="PTHR43581">
    <property type="entry name" value="ATP/GTP PHOSPHATASE"/>
    <property type="match status" value="1"/>
</dbReference>
<dbReference type="InterPro" id="IPR027417">
    <property type="entry name" value="P-loop_NTPase"/>
</dbReference>
<dbReference type="Proteomes" id="UP000321392">
    <property type="component" value="Unassembled WGS sequence"/>
</dbReference>
<name>A0A562PRY8_9FLAO</name>
<dbReference type="AlphaFoldDB" id="A0A562PRY8"/>
<dbReference type="InterPro" id="IPR034139">
    <property type="entry name" value="TOPRIM_OLD"/>
</dbReference>
<reference evidence="3 5" key="2">
    <citation type="submission" date="2018-07" db="EMBL/GenBank/DDBJ databases">
        <title>Genomic Encyclopedia of Type Strains, Phase IV (KMG-IV): sequencing the most valuable type-strain genomes for metagenomic binning, comparative biology and taxonomic classification.</title>
        <authorList>
            <person name="Goeker M."/>
        </authorList>
    </citation>
    <scope>NUCLEOTIDE SEQUENCE [LARGE SCALE GENOMIC DNA]</scope>
    <source>
        <strain evidence="3 5">DSM 19728</strain>
    </source>
</reference>
<gene>
    <name evidence="3" type="ORF">DFR66_10791</name>
    <name evidence="4" type="ORF">IQ02_01619</name>
</gene>
<dbReference type="Gene3D" id="3.40.50.300">
    <property type="entry name" value="P-loop containing nucleotide triphosphate hydrolases"/>
    <property type="match status" value="1"/>
</dbReference>
<comment type="caution">
    <text evidence="4">The sequence shown here is derived from an EMBL/GenBank/DDBJ whole genome shotgun (WGS) entry which is preliminary data.</text>
</comment>
<dbReference type="SUPFAM" id="SSF52540">
    <property type="entry name" value="P-loop containing nucleoside triphosphate hydrolases"/>
    <property type="match status" value="1"/>
</dbReference>
<organism evidence="4 6">
    <name type="scientific">Flavobacterium glaciei</name>
    <dbReference type="NCBI Taxonomy" id="386300"/>
    <lineage>
        <taxon>Bacteria</taxon>
        <taxon>Pseudomonadati</taxon>
        <taxon>Bacteroidota</taxon>
        <taxon>Flavobacteriia</taxon>
        <taxon>Flavobacteriales</taxon>
        <taxon>Flavobacteriaceae</taxon>
        <taxon>Flavobacterium</taxon>
    </lineage>
</organism>
<dbReference type="InterPro" id="IPR051396">
    <property type="entry name" value="Bact_Antivir_Def_Nuclease"/>
</dbReference>
<dbReference type="Pfam" id="PF13175">
    <property type="entry name" value="AAA_15"/>
    <property type="match status" value="1"/>
</dbReference>
<sequence>MKIYSLNIKGFKRLKNVEILFGDATFLIGQNNCGKSSAIKAIETLLSGKKQLSSSDYHSILDEETNEVKVDTSIIVLEAEFRNLPNESKTWRGFKGRIFTYEVTEDSEETGLSVVYRKTYELGKDVIIEFKTKVRTIKEEFVKCKKPQDYIDCGLSPEIIEEFFPDLESNIGKNKSALEKLELIDEIWEVSDEETWFQNPGGIPGNVLKMLPRFLLIPVDVGIHEIQGTGSGVLSTTLGELFQTVRENSEHFKNAQIHLDNLAKELDPKDDNSEFGKMMDELNNVLSSIFPDSKLHATTSLSDPSSLKPSFNVEMSSNIKTSVDNQGTGMVRAAVFGMLRYRQLWLSKKEDEHARSIIICFEEPETYLHPSAANQMRDAIYELSSQSAQIISSTHSPYLIDISRKPKQILNRMYNCGNHVDCNTFSVTEKFLELQSNQKDYVKMLLKIDNYISRIFFTRHVVIIEGDTEDILIKETLKRLEKSKYLKIISDFEIIKARGKASIIGLVKYLTSMGINPIVVHDKDSEVPNAEKFNQPIIDALDGNGKIVYMVNNVEEELNYIATYEKPYKAYIKTLEWGENWNDLPENWRTKMTEIFGDYI</sequence>
<dbReference type="OrthoDB" id="9805802at2"/>
<dbReference type="EMBL" id="QQBA01000007">
    <property type="protein sequence ID" value="RDI54763.1"/>
    <property type="molecule type" value="Genomic_DNA"/>
</dbReference>
<evidence type="ECO:0000259" key="2">
    <source>
        <dbReference type="Pfam" id="PF20469"/>
    </source>
</evidence>
<evidence type="ECO:0000313" key="5">
    <source>
        <dbReference type="Proteomes" id="UP000254518"/>
    </source>
</evidence>
<dbReference type="RefSeq" id="WP_114754305.1">
    <property type="nucleotide sequence ID" value="NZ_QQBA01000007.1"/>
</dbReference>
<proteinExistence type="predicted"/>
<dbReference type="Pfam" id="PF20469">
    <property type="entry name" value="OLD-like_TOPRIM"/>
    <property type="match status" value="1"/>
</dbReference>
<dbReference type="Proteomes" id="UP000254518">
    <property type="component" value="Unassembled WGS sequence"/>
</dbReference>
<dbReference type="EMBL" id="VLKX01000007">
    <property type="protein sequence ID" value="TWI47169.1"/>
    <property type="molecule type" value="Genomic_DNA"/>
</dbReference>
<feature type="domain" description="Endonuclease GajA/Old nuclease/RecF-like AAA" evidence="1">
    <location>
        <begin position="1"/>
        <end position="400"/>
    </location>
</feature>
<accession>A0A562PRY8</accession>
<evidence type="ECO:0000313" key="3">
    <source>
        <dbReference type="EMBL" id="RDI54763.1"/>
    </source>
</evidence>
<keyword evidence="5" id="KW-1185">Reference proteome</keyword>